<protein>
    <submittedName>
        <fullName evidence="1">Uncharacterized protein</fullName>
    </submittedName>
</protein>
<evidence type="ECO:0000313" key="1">
    <source>
        <dbReference type="EMBL" id="KAG8186147.1"/>
    </source>
</evidence>
<keyword evidence="2" id="KW-1185">Reference proteome</keyword>
<evidence type="ECO:0000313" key="2">
    <source>
        <dbReference type="Proteomes" id="UP000827092"/>
    </source>
</evidence>
<dbReference type="AlphaFoldDB" id="A0AAV6UPF6"/>
<comment type="caution">
    <text evidence="1">The sequence shown here is derived from an EMBL/GenBank/DDBJ whole genome shotgun (WGS) entry which is preliminary data.</text>
</comment>
<reference evidence="1 2" key="1">
    <citation type="journal article" date="2022" name="Nat. Ecol. Evol.">
        <title>A masculinizing supergene underlies an exaggerated male reproductive morph in a spider.</title>
        <authorList>
            <person name="Hendrickx F."/>
            <person name="De Corte Z."/>
            <person name="Sonet G."/>
            <person name="Van Belleghem S.M."/>
            <person name="Kostlbacher S."/>
            <person name="Vangestel C."/>
        </authorList>
    </citation>
    <scope>NUCLEOTIDE SEQUENCE [LARGE SCALE GENOMIC DNA]</scope>
    <source>
        <strain evidence="1">W744_W776</strain>
    </source>
</reference>
<dbReference type="EMBL" id="JAFNEN010000311">
    <property type="protein sequence ID" value="KAG8186147.1"/>
    <property type="molecule type" value="Genomic_DNA"/>
</dbReference>
<gene>
    <name evidence="1" type="ORF">JTE90_022735</name>
</gene>
<accession>A0AAV6UPF6</accession>
<dbReference type="Proteomes" id="UP000827092">
    <property type="component" value="Unassembled WGS sequence"/>
</dbReference>
<organism evidence="1 2">
    <name type="scientific">Oedothorax gibbosus</name>
    <dbReference type="NCBI Taxonomy" id="931172"/>
    <lineage>
        <taxon>Eukaryota</taxon>
        <taxon>Metazoa</taxon>
        <taxon>Ecdysozoa</taxon>
        <taxon>Arthropoda</taxon>
        <taxon>Chelicerata</taxon>
        <taxon>Arachnida</taxon>
        <taxon>Araneae</taxon>
        <taxon>Araneomorphae</taxon>
        <taxon>Entelegynae</taxon>
        <taxon>Araneoidea</taxon>
        <taxon>Linyphiidae</taxon>
        <taxon>Erigoninae</taxon>
        <taxon>Oedothorax</taxon>
    </lineage>
</organism>
<name>A0AAV6UPF6_9ARAC</name>
<sequence>MAREGANMVRRYLEGDYVGGKRSIELENIQVQEGQKKENLAHLVARSRRLSNGTAVQRNCAASGMRLNPCQNIQCTTLKDNRRNVFITILPTIPAHPAGNALGSKPNNLADLLLAAATKKTQIKQQESRKGALATGSAIVHIPPD</sequence>
<proteinExistence type="predicted"/>